<dbReference type="GO" id="GO:0006163">
    <property type="term" value="P:purine nucleotide metabolic process"/>
    <property type="evidence" value="ECO:0007669"/>
    <property type="project" value="UniProtKB-ARBA"/>
</dbReference>
<name>A0A501X959_9BACT</name>
<keyword evidence="5" id="KW-0479">Metal-binding</keyword>
<dbReference type="GO" id="GO:0005975">
    <property type="term" value="P:carbohydrate metabolic process"/>
    <property type="evidence" value="ECO:0007669"/>
    <property type="project" value="InterPro"/>
</dbReference>
<dbReference type="Pfam" id="PF00834">
    <property type="entry name" value="Ribul_P_3_epim"/>
    <property type="match status" value="1"/>
</dbReference>
<dbReference type="OrthoDB" id="1645589at2"/>
<dbReference type="InterPro" id="IPR000056">
    <property type="entry name" value="Ribul_P_3_epim-like"/>
</dbReference>
<evidence type="ECO:0000256" key="9">
    <source>
        <dbReference type="ARBA" id="ARBA00023235"/>
    </source>
</evidence>
<dbReference type="GO" id="GO:0046872">
    <property type="term" value="F:metal ion binding"/>
    <property type="evidence" value="ECO:0007669"/>
    <property type="project" value="UniProtKB-KW"/>
</dbReference>
<evidence type="ECO:0000256" key="1">
    <source>
        <dbReference type="ARBA" id="ARBA00001936"/>
    </source>
</evidence>
<comment type="cofactor">
    <cofactor evidence="3">
        <name>Fe(2+)</name>
        <dbReference type="ChEBI" id="CHEBI:29033"/>
    </cofactor>
</comment>
<dbReference type="EMBL" id="VFSS01000009">
    <property type="protein sequence ID" value="TPE57081.1"/>
    <property type="molecule type" value="Genomic_DNA"/>
</dbReference>
<gene>
    <name evidence="11" type="ORF">FJO69_02495</name>
</gene>
<evidence type="ECO:0000256" key="3">
    <source>
        <dbReference type="ARBA" id="ARBA00001954"/>
    </source>
</evidence>
<evidence type="ECO:0000256" key="7">
    <source>
        <dbReference type="ARBA" id="ARBA00023004"/>
    </source>
</evidence>
<evidence type="ECO:0000256" key="2">
    <source>
        <dbReference type="ARBA" id="ARBA00001947"/>
    </source>
</evidence>
<dbReference type="SUPFAM" id="SSF51366">
    <property type="entry name" value="Ribulose-phoshate binding barrel"/>
    <property type="match status" value="1"/>
</dbReference>
<comment type="caution">
    <text evidence="11">The sequence shown here is derived from an EMBL/GenBank/DDBJ whole genome shotgun (WGS) entry which is preliminary data.</text>
</comment>
<keyword evidence="6" id="KW-0862">Zinc</keyword>
<evidence type="ECO:0000313" key="11">
    <source>
        <dbReference type="EMBL" id="TPE57081.1"/>
    </source>
</evidence>
<keyword evidence="9" id="KW-0413">Isomerase</keyword>
<evidence type="ECO:0000256" key="4">
    <source>
        <dbReference type="ARBA" id="ARBA00011738"/>
    </source>
</evidence>
<dbReference type="GO" id="GO:1901135">
    <property type="term" value="P:carbohydrate derivative metabolic process"/>
    <property type="evidence" value="ECO:0007669"/>
    <property type="project" value="UniProtKB-ARBA"/>
</dbReference>
<dbReference type="AlphaFoldDB" id="A0A501X959"/>
<keyword evidence="8" id="KW-0464">Manganese</keyword>
<proteinExistence type="predicted"/>
<dbReference type="InterPro" id="IPR011060">
    <property type="entry name" value="RibuloseP-bd_barrel"/>
</dbReference>
<dbReference type="PROSITE" id="PS01085">
    <property type="entry name" value="RIBUL_P_3_EPIMER_1"/>
    <property type="match status" value="1"/>
</dbReference>
<organism evidence="11 12">
    <name type="scientific">[Mycoplasma] falconis</name>
    <dbReference type="NCBI Taxonomy" id="92403"/>
    <lineage>
        <taxon>Bacteria</taxon>
        <taxon>Bacillati</taxon>
        <taxon>Mycoplasmatota</taxon>
        <taxon>Mycoplasmoidales</taxon>
        <taxon>Metamycoplasmataceae</taxon>
        <taxon>Metamycoplasma</taxon>
    </lineage>
</organism>
<keyword evidence="7" id="KW-0408">Iron</keyword>
<comment type="cofactor">
    <cofactor evidence="1">
        <name>Mn(2+)</name>
        <dbReference type="ChEBI" id="CHEBI:29035"/>
    </cofactor>
</comment>
<dbReference type="RefSeq" id="WP_140781482.1">
    <property type="nucleotide sequence ID" value="NZ_VFSS01000009.1"/>
</dbReference>
<dbReference type="CDD" id="cd00429">
    <property type="entry name" value="RPE"/>
    <property type="match status" value="1"/>
</dbReference>
<accession>A0A501X959</accession>
<dbReference type="FunFam" id="3.20.20.70:FF:000191">
    <property type="entry name" value="ribulose-phosphate 3-epimerase isoform X2"/>
    <property type="match status" value="1"/>
</dbReference>
<dbReference type="GO" id="GO:0046496">
    <property type="term" value="P:nicotinamide nucleotide metabolic process"/>
    <property type="evidence" value="ECO:0007669"/>
    <property type="project" value="UniProtKB-ARBA"/>
</dbReference>
<dbReference type="InterPro" id="IPR013785">
    <property type="entry name" value="Aldolase_TIM"/>
</dbReference>
<dbReference type="NCBIfam" id="NF004076">
    <property type="entry name" value="PRK05581.1-4"/>
    <property type="match status" value="1"/>
</dbReference>
<protein>
    <submittedName>
        <fullName evidence="11">Ribulose-phosphate 3-epimerase</fullName>
    </submittedName>
</protein>
<evidence type="ECO:0000256" key="5">
    <source>
        <dbReference type="ARBA" id="ARBA00022723"/>
    </source>
</evidence>
<sequence length="220" mass="24981">MENKKISPSVLDVPKDKLISYVNQLVDWGVTNVHYDVMDNKFVPNTALTLEEISQVKNKCKKHVMDIHLMVENIFYYYDLYKNIGDILTFHLEAFKDVNDLVNLLAKAKIDNVKIGLAIKPETPVLKLVPYLNFISLALVMSVNPGFGGQKFIQSSYDKIQELKKELKNNNASEVIIQVDGGVNQDNIRYCFDAGVNLSVVGSYLVKNFSEQTIYDLLNK</sequence>
<dbReference type="GO" id="GO:0006091">
    <property type="term" value="P:generation of precursor metabolites and energy"/>
    <property type="evidence" value="ECO:0007669"/>
    <property type="project" value="UniProtKB-ARBA"/>
</dbReference>
<dbReference type="Proteomes" id="UP000319776">
    <property type="component" value="Unassembled WGS sequence"/>
</dbReference>
<keyword evidence="10" id="KW-0119">Carbohydrate metabolism</keyword>
<dbReference type="PANTHER" id="PTHR11749">
    <property type="entry name" value="RIBULOSE-5-PHOSPHATE-3-EPIMERASE"/>
    <property type="match status" value="1"/>
</dbReference>
<evidence type="ECO:0000313" key="12">
    <source>
        <dbReference type="Proteomes" id="UP000319776"/>
    </source>
</evidence>
<keyword evidence="12" id="KW-1185">Reference proteome</keyword>
<evidence type="ECO:0000256" key="6">
    <source>
        <dbReference type="ARBA" id="ARBA00022833"/>
    </source>
</evidence>
<dbReference type="GO" id="GO:0016857">
    <property type="term" value="F:racemase and epimerase activity, acting on carbohydrates and derivatives"/>
    <property type="evidence" value="ECO:0007669"/>
    <property type="project" value="InterPro"/>
</dbReference>
<evidence type="ECO:0000256" key="10">
    <source>
        <dbReference type="ARBA" id="ARBA00023277"/>
    </source>
</evidence>
<comment type="subunit">
    <text evidence="4">Homodimer.</text>
</comment>
<reference evidence="11 12" key="1">
    <citation type="submission" date="2019-06" db="EMBL/GenBank/DDBJ databases">
        <title>Mycoplasma falconis type strain whole genome sequence.</title>
        <authorList>
            <person name="Spergser J."/>
        </authorList>
    </citation>
    <scope>NUCLEOTIDE SEQUENCE [LARGE SCALE GENOMIC DNA]</scope>
    <source>
        <strain evidence="11 12">ATCC 51372</strain>
    </source>
</reference>
<dbReference type="Gene3D" id="3.20.20.70">
    <property type="entry name" value="Aldolase class I"/>
    <property type="match status" value="1"/>
</dbReference>
<evidence type="ECO:0000256" key="8">
    <source>
        <dbReference type="ARBA" id="ARBA00023211"/>
    </source>
</evidence>
<comment type="cofactor">
    <cofactor evidence="2">
        <name>Zn(2+)</name>
        <dbReference type="ChEBI" id="CHEBI:29105"/>
    </cofactor>
</comment>
<dbReference type="PROSITE" id="PS01086">
    <property type="entry name" value="RIBUL_P_3_EPIMER_2"/>
    <property type="match status" value="1"/>
</dbReference>